<feature type="non-terminal residue" evidence="3">
    <location>
        <position position="692"/>
    </location>
</feature>
<name>A0A3B0UJC0_9ZZZZ</name>
<evidence type="ECO:0000313" key="3">
    <source>
        <dbReference type="EMBL" id="VAW31221.1"/>
    </source>
</evidence>
<organism evidence="3">
    <name type="scientific">hydrothermal vent metagenome</name>
    <dbReference type="NCBI Taxonomy" id="652676"/>
    <lineage>
        <taxon>unclassified sequences</taxon>
        <taxon>metagenomes</taxon>
        <taxon>ecological metagenomes</taxon>
    </lineage>
</organism>
<dbReference type="EMBL" id="UOEU01000182">
    <property type="protein sequence ID" value="VAW31221.1"/>
    <property type="molecule type" value="Genomic_DNA"/>
</dbReference>
<proteinExistence type="predicted"/>
<sequence length="692" mass="74874">MSNEISCKKCGYENPHSSKFCNNCGAKLPLSTHIICPNCATPNTRDRVFCDTCGTRLIAEVTPSKSEEPPAEEPPAPNEPFSLPVRRPGETGELNPNAVPDWLRTGNTGSDDTEENESTPVSGDLPEWLVHDSDPEPIINAPTTISTEFYNLLEKAEDLPQPDDLFADEEEANLPDWLSDAKEVIADSDSEVGSGLTDWLSDLDDSKPDVTAEATDDSDEAASGGLTDWLHELDDDADPAEDHAAENVAALDNLLDDLPNEENEEAESSDWLAELGPAQTDIIAPQTDALDAESDEELPGWMDELGPPQTNLLDPSQIAKLTGPLAGLDDAIDDEEAGADISFTSLFETASEETETLPDWLDEAAQEDDVFLAELPKETADLAEEATLTEQLEELDVASEADSDWFTADQIVAETDLDWLTETDNLDPVVNDDSLETLSDEAVTDDFLDSVAADADLAIDADGADSDEDAIPASDNDLDWLADMESIRTGKLVVEPGPEPEETAVVQDGPVEPEPEQPEEPPLPEPEEAEWSSEDFFEETAVSQDLPDWMNRLDDSEQLEETAVTESPDPDSTDEVLPDWIASMRPSEGFIGSELPGVSLDADIRDTLEGIPEELAGAELPDWLQGTPIDTAPLTPLAEADEDALDIPDWLQPQADESDTAVSTPSAAADLPESSSSSRDEWRSLLEELPPL</sequence>
<feature type="region of interest" description="Disordered" evidence="1">
    <location>
        <begin position="290"/>
        <end position="311"/>
    </location>
</feature>
<dbReference type="InterPro" id="IPR025874">
    <property type="entry name" value="DZR"/>
</dbReference>
<feature type="domain" description="DZANK-type" evidence="2">
    <location>
        <begin position="7"/>
        <end position="54"/>
    </location>
</feature>
<feature type="compositionally biased region" description="Acidic residues" evidence="1">
    <location>
        <begin position="568"/>
        <end position="577"/>
    </location>
</feature>
<accession>A0A3B0UJC0</accession>
<feature type="region of interest" description="Disordered" evidence="1">
    <location>
        <begin position="61"/>
        <end position="127"/>
    </location>
</feature>
<dbReference type="Pfam" id="PF12773">
    <property type="entry name" value="DZR"/>
    <property type="match status" value="1"/>
</dbReference>
<feature type="region of interest" description="Disordered" evidence="1">
    <location>
        <begin position="491"/>
        <end position="577"/>
    </location>
</feature>
<feature type="compositionally biased region" description="Acidic residues" evidence="1">
    <location>
        <begin position="525"/>
        <end position="538"/>
    </location>
</feature>
<feature type="region of interest" description="Disordered" evidence="1">
    <location>
        <begin position="617"/>
        <end position="692"/>
    </location>
</feature>
<feature type="region of interest" description="Disordered" evidence="1">
    <location>
        <begin position="188"/>
        <end position="241"/>
    </location>
</feature>
<gene>
    <name evidence="3" type="ORF">MNBD_CHLOROFLEXI01-4915</name>
</gene>
<feature type="compositionally biased region" description="Low complexity" evidence="1">
    <location>
        <begin position="665"/>
        <end position="677"/>
    </location>
</feature>
<evidence type="ECO:0000256" key="1">
    <source>
        <dbReference type="SAM" id="MobiDB-lite"/>
    </source>
</evidence>
<dbReference type="AlphaFoldDB" id="A0A3B0UJC0"/>
<evidence type="ECO:0000259" key="2">
    <source>
        <dbReference type="Pfam" id="PF12773"/>
    </source>
</evidence>
<reference evidence="3" key="1">
    <citation type="submission" date="2018-06" db="EMBL/GenBank/DDBJ databases">
        <authorList>
            <person name="Zhirakovskaya E."/>
        </authorList>
    </citation>
    <scope>NUCLEOTIDE SEQUENCE</scope>
</reference>
<protein>
    <recommendedName>
        <fullName evidence="2">DZANK-type domain-containing protein</fullName>
    </recommendedName>
</protein>